<keyword evidence="1 2" id="KW-0238">DNA-binding</keyword>
<dbReference type="Proteomes" id="UP000241434">
    <property type="component" value="Unassembled WGS sequence"/>
</dbReference>
<dbReference type="InterPro" id="IPR009057">
    <property type="entry name" value="Homeodomain-like_sf"/>
</dbReference>
<comment type="caution">
    <text evidence="4">The sequence shown here is derived from an EMBL/GenBank/DDBJ whole genome shotgun (WGS) entry which is preliminary data.</text>
</comment>
<sequence length="221" mass="26403">MENLSTYKIGIMKSLINSAREIMKEEGLDNITIRKVGERARLNSATIYNYFENLEHLKIFACLFVFDEYIEDIENYIKEDGNVIENYFGIWECFIKHTIIDAEVYYNIFFNKLERKISEYVEEYYLLFPFKNKNYGKSIDKMLSSSSVENRNIILLEEMADKGYLDKKDINWVNDLSVYSYESILFRVYKNNIGKEEAAKKMFNYIKKILKENMLLNEKDK</sequence>
<dbReference type="EMBL" id="JYGE01000003">
    <property type="protein sequence ID" value="PSJ31556.1"/>
    <property type="molecule type" value="Genomic_DNA"/>
</dbReference>
<feature type="domain" description="HTH tetR-type" evidence="3">
    <location>
        <begin position="9"/>
        <end position="69"/>
    </location>
</feature>
<dbReference type="InterPro" id="IPR001647">
    <property type="entry name" value="HTH_TetR"/>
</dbReference>
<dbReference type="PROSITE" id="PS50977">
    <property type="entry name" value="HTH_TETR_2"/>
    <property type="match status" value="1"/>
</dbReference>
<reference evidence="4" key="1">
    <citation type="thesis" date="2015" institute="Rutgers" country="The State University of New Jersey, 14 College Farm Rd., New Brunswick, NJ, USA">
        <title>Ammonia toxicity in bacteria and its implications for treatment of and resource recovery from highly nitrogenous organic wastes.</title>
        <authorList>
            <person name="Luther A.K."/>
        </authorList>
    </citation>
    <scope>NUCLEOTIDE SEQUENCE</scope>
    <source>
        <strain evidence="4">RT-10B</strain>
    </source>
</reference>
<gene>
    <name evidence="4" type="ORF">UF10_02640</name>
</gene>
<organism evidence="4 5">
    <name type="scientific">Peptostreptococcus russellii</name>
    <dbReference type="NCBI Taxonomy" id="215200"/>
    <lineage>
        <taxon>Bacteria</taxon>
        <taxon>Bacillati</taxon>
        <taxon>Bacillota</taxon>
        <taxon>Clostridia</taxon>
        <taxon>Peptostreptococcales</taxon>
        <taxon>Peptostreptococcaceae</taxon>
        <taxon>Peptostreptococcus</taxon>
    </lineage>
</organism>
<evidence type="ECO:0000313" key="5">
    <source>
        <dbReference type="Proteomes" id="UP000241434"/>
    </source>
</evidence>
<dbReference type="OrthoDB" id="5366068at2"/>
<dbReference type="Gene3D" id="1.10.357.10">
    <property type="entry name" value="Tetracycline Repressor, domain 2"/>
    <property type="match status" value="1"/>
</dbReference>
<evidence type="ECO:0000259" key="3">
    <source>
        <dbReference type="PROSITE" id="PS50977"/>
    </source>
</evidence>
<feature type="DNA-binding region" description="H-T-H motif" evidence="2">
    <location>
        <begin position="32"/>
        <end position="51"/>
    </location>
</feature>
<evidence type="ECO:0000313" key="4">
    <source>
        <dbReference type="EMBL" id="PSJ31556.1"/>
    </source>
</evidence>
<dbReference type="AlphaFoldDB" id="A0A2P7Q0S0"/>
<name>A0A2P7Q0S0_9FIRM</name>
<dbReference type="SUPFAM" id="SSF46689">
    <property type="entry name" value="Homeodomain-like"/>
    <property type="match status" value="1"/>
</dbReference>
<accession>A0A2P7Q0S0</accession>
<evidence type="ECO:0000256" key="1">
    <source>
        <dbReference type="ARBA" id="ARBA00023125"/>
    </source>
</evidence>
<proteinExistence type="predicted"/>
<protein>
    <submittedName>
        <fullName evidence="4">TetR family transcriptional regulator</fullName>
    </submittedName>
</protein>
<evidence type="ECO:0000256" key="2">
    <source>
        <dbReference type="PROSITE-ProRule" id="PRU00335"/>
    </source>
</evidence>
<keyword evidence="5" id="KW-1185">Reference proteome</keyword>
<dbReference type="RefSeq" id="WP_106776283.1">
    <property type="nucleotide sequence ID" value="NZ_JYGE01000003.1"/>
</dbReference>
<dbReference type="GO" id="GO:0003677">
    <property type="term" value="F:DNA binding"/>
    <property type="evidence" value="ECO:0007669"/>
    <property type="project" value="UniProtKB-UniRule"/>
</dbReference>
<dbReference type="Pfam" id="PF00440">
    <property type="entry name" value="TetR_N"/>
    <property type="match status" value="1"/>
</dbReference>